<dbReference type="EC" id="2.4.2.45" evidence="6"/>
<keyword evidence="2 5" id="KW-0812">Transmembrane</keyword>
<gene>
    <name evidence="6" type="ORF">NB037_04970</name>
</gene>
<evidence type="ECO:0000256" key="4">
    <source>
        <dbReference type="ARBA" id="ARBA00023136"/>
    </source>
</evidence>
<sequence>MLTSLIAGLRPRQWVKNILVIAAPLAAGILLQPPVLLRVAIAFVVMCLASSAIYLLNDLLDVEADRAHPKKRFRPIASGRLPVPLAWVAFVVLVILAPVLALVYGTFGFFTIVILYIALQVSYCVWLKHVVVLDLVIVSSGFLIRAVAGGLATDVTPSQWFLLVTAFGSLFMVAGKRYSEKRQLEGSSETRRSLAAYSPGYLRFVWQTAAGVALVAYTLWAFELSAPDSAVAWTTISIIPFAVALLRYAYEIDRAEAGSPEDTVLGDKPLLVLGLLWVLTFSLSVVVR</sequence>
<reference evidence="6" key="1">
    <citation type="submission" date="2022-06" db="EMBL/GenBank/DDBJ databases">
        <title>Whole genome shotgun sequencing (WGS) of Rathayibacter sp. ZW T2_19, isolated from stored onions (Allium cepa).</title>
        <authorList>
            <person name="Stoll D.A."/>
            <person name="Huch M."/>
        </authorList>
    </citation>
    <scope>NUCLEOTIDE SEQUENCE</scope>
    <source>
        <strain evidence="6">ZW T2_19</strain>
    </source>
</reference>
<keyword evidence="6" id="KW-0328">Glycosyltransferase</keyword>
<dbReference type="EMBL" id="JAMRYM010000011">
    <property type="protein sequence ID" value="MCM6761766.1"/>
    <property type="molecule type" value="Genomic_DNA"/>
</dbReference>
<feature type="transmembrane region" description="Helical" evidence="5">
    <location>
        <begin position="131"/>
        <end position="148"/>
    </location>
</feature>
<dbReference type="GO" id="GO:0016020">
    <property type="term" value="C:membrane"/>
    <property type="evidence" value="ECO:0007669"/>
    <property type="project" value="UniProtKB-SubCell"/>
</dbReference>
<keyword evidence="6" id="KW-0808">Transferase</keyword>
<dbReference type="Pfam" id="PF01040">
    <property type="entry name" value="UbiA"/>
    <property type="match status" value="1"/>
</dbReference>
<dbReference type="CDD" id="cd13963">
    <property type="entry name" value="PT_UbiA_2"/>
    <property type="match status" value="1"/>
</dbReference>
<dbReference type="GO" id="GO:0016757">
    <property type="term" value="F:glycosyltransferase activity"/>
    <property type="evidence" value="ECO:0007669"/>
    <property type="project" value="UniProtKB-KW"/>
</dbReference>
<dbReference type="GO" id="GO:0016765">
    <property type="term" value="F:transferase activity, transferring alkyl or aryl (other than methyl) groups"/>
    <property type="evidence" value="ECO:0007669"/>
    <property type="project" value="InterPro"/>
</dbReference>
<name>A0A9X2DX12_9MICO</name>
<dbReference type="Gene3D" id="1.10.357.140">
    <property type="entry name" value="UbiA prenyltransferase"/>
    <property type="match status" value="1"/>
</dbReference>
<evidence type="ECO:0000313" key="6">
    <source>
        <dbReference type="EMBL" id="MCM6761766.1"/>
    </source>
</evidence>
<protein>
    <submittedName>
        <fullName evidence="6">Decaprenyl-phosphate phosphoribosyltransferase</fullName>
        <ecNumber evidence="6">2.4.2.45</ecNumber>
    </submittedName>
</protein>
<comment type="caution">
    <text evidence="6">The sequence shown here is derived from an EMBL/GenBank/DDBJ whole genome shotgun (WGS) entry which is preliminary data.</text>
</comment>
<dbReference type="RefSeq" id="WP_251944189.1">
    <property type="nucleotide sequence ID" value="NZ_JAMRYM010000011.1"/>
</dbReference>
<comment type="subcellular location">
    <subcellularLocation>
        <location evidence="1">Membrane</location>
        <topology evidence="1">Multi-pass membrane protein</topology>
    </subcellularLocation>
</comment>
<feature type="transmembrane region" description="Helical" evidence="5">
    <location>
        <begin position="107"/>
        <end position="126"/>
    </location>
</feature>
<keyword evidence="4 5" id="KW-0472">Membrane</keyword>
<evidence type="ECO:0000256" key="3">
    <source>
        <dbReference type="ARBA" id="ARBA00022989"/>
    </source>
</evidence>
<accession>A0A9X2DX12</accession>
<organism evidence="6 7">
    <name type="scientific">Rathayibacter rubneri</name>
    <dbReference type="NCBI Taxonomy" id="2950106"/>
    <lineage>
        <taxon>Bacteria</taxon>
        <taxon>Bacillati</taxon>
        <taxon>Actinomycetota</taxon>
        <taxon>Actinomycetes</taxon>
        <taxon>Micrococcales</taxon>
        <taxon>Microbacteriaceae</taxon>
        <taxon>Rathayibacter</taxon>
    </lineage>
</organism>
<feature type="transmembrane region" description="Helical" evidence="5">
    <location>
        <begin position="81"/>
        <end position="101"/>
    </location>
</feature>
<feature type="transmembrane region" description="Helical" evidence="5">
    <location>
        <begin position="270"/>
        <end position="287"/>
    </location>
</feature>
<proteinExistence type="predicted"/>
<feature type="transmembrane region" description="Helical" evidence="5">
    <location>
        <begin position="232"/>
        <end position="250"/>
    </location>
</feature>
<evidence type="ECO:0000313" key="7">
    <source>
        <dbReference type="Proteomes" id="UP001155240"/>
    </source>
</evidence>
<dbReference type="InterPro" id="IPR044878">
    <property type="entry name" value="UbiA_sf"/>
</dbReference>
<dbReference type="NCBIfam" id="NF008978">
    <property type="entry name" value="PRK12324.1-4"/>
    <property type="match status" value="1"/>
</dbReference>
<evidence type="ECO:0000256" key="1">
    <source>
        <dbReference type="ARBA" id="ARBA00004141"/>
    </source>
</evidence>
<keyword evidence="3 5" id="KW-1133">Transmembrane helix</keyword>
<feature type="transmembrane region" description="Helical" evidence="5">
    <location>
        <begin position="37"/>
        <end position="60"/>
    </location>
</feature>
<evidence type="ECO:0000256" key="5">
    <source>
        <dbReference type="SAM" id="Phobius"/>
    </source>
</evidence>
<feature type="transmembrane region" description="Helical" evidence="5">
    <location>
        <begin position="160"/>
        <end position="179"/>
    </location>
</feature>
<evidence type="ECO:0000256" key="2">
    <source>
        <dbReference type="ARBA" id="ARBA00022692"/>
    </source>
</evidence>
<dbReference type="InterPro" id="IPR000537">
    <property type="entry name" value="UbiA_prenyltransferase"/>
</dbReference>
<feature type="transmembrane region" description="Helical" evidence="5">
    <location>
        <begin position="14"/>
        <end position="31"/>
    </location>
</feature>
<dbReference type="AlphaFoldDB" id="A0A9X2DX12"/>
<keyword evidence="7" id="KW-1185">Reference proteome</keyword>
<dbReference type="Proteomes" id="UP001155240">
    <property type="component" value="Unassembled WGS sequence"/>
</dbReference>
<feature type="transmembrane region" description="Helical" evidence="5">
    <location>
        <begin position="200"/>
        <end position="220"/>
    </location>
</feature>